<reference evidence="1" key="1">
    <citation type="submission" date="2024-01" db="EMBL/GenBank/DDBJ databases">
        <authorList>
            <person name="Webb A."/>
        </authorList>
    </citation>
    <scope>NUCLEOTIDE SEQUENCE</scope>
    <source>
        <strain evidence="1">Pm1</strain>
    </source>
</reference>
<organism evidence="1 2">
    <name type="scientific">Peronospora matthiolae</name>
    <dbReference type="NCBI Taxonomy" id="2874970"/>
    <lineage>
        <taxon>Eukaryota</taxon>
        <taxon>Sar</taxon>
        <taxon>Stramenopiles</taxon>
        <taxon>Oomycota</taxon>
        <taxon>Peronosporomycetes</taxon>
        <taxon>Peronosporales</taxon>
        <taxon>Peronosporaceae</taxon>
        <taxon>Peronospora</taxon>
    </lineage>
</organism>
<name>A0AAV1UWI8_9STRA</name>
<evidence type="ECO:0000313" key="1">
    <source>
        <dbReference type="EMBL" id="CAK7937544.1"/>
    </source>
</evidence>
<sequence length="87" mass="9083">MMISVAVTRMMASGFRLLVAARPVVPKLQPLNVGGSAADLRLAKALVSVIDVKVAVCVVCLTATVLGTMVDCAEPSVPIAKEQFTLE</sequence>
<proteinExistence type="predicted"/>
<dbReference type="AlphaFoldDB" id="A0AAV1UWI8"/>
<gene>
    <name evidence="1" type="ORF">PM001_LOCUS22694</name>
</gene>
<accession>A0AAV1UWI8</accession>
<dbReference type="EMBL" id="CAKLBY020000227">
    <property type="protein sequence ID" value="CAK7937544.1"/>
    <property type="molecule type" value="Genomic_DNA"/>
</dbReference>
<dbReference type="Proteomes" id="UP001162060">
    <property type="component" value="Unassembled WGS sequence"/>
</dbReference>
<comment type="caution">
    <text evidence="1">The sequence shown here is derived from an EMBL/GenBank/DDBJ whole genome shotgun (WGS) entry which is preliminary data.</text>
</comment>
<protein>
    <recommendedName>
        <fullName evidence="3">Secreted protein</fullName>
    </recommendedName>
</protein>
<evidence type="ECO:0008006" key="3">
    <source>
        <dbReference type="Google" id="ProtNLM"/>
    </source>
</evidence>
<evidence type="ECO:0000313" key="2">
    <source>
        <dbReference type="Proteomes" id="UP001162060"/>
    </source>
</evidence>